<dbReference type="InterPro" id="IPR035906">
    <property type="entry name" value="MetI-like_sf"/>
</dbReference>
<organism evidence="12 15">
    <name type="scientific">Tatumella citrea</name>
    <name type="common">Pantoea citrea</name>
    <dbReference type="NCBI Taxonomy" id="53336"/>
    <lineage>
        <taxon>Bacteria</taxon>
        <taxon>Pseudomonadati</taxon>
        <taxon>Pseudomonadota</taxon>
        <taxon>Gammaproteobacteria</taxon>
        <taxon>Enterobacterales</taxon>
        <taxon>Erwiniaceae</taxon>
        <taxon>Tatumella</taxon>
    </lineage>
</organism>
<evidence type="ECO:0000313" key="12">
    <source>
        <dbReference type="EMBL" id="ARU92789.1"/>
    </source>
</evidence>
<dbReference type="PROSITE" id="PS50928">
    <property type="entry name" value="ABC_TM1"/>
    <property type="match status" value="1"/>
</dbReference>
<dbReference type="GO" id="GO:0043190">
    <property type="term" value="C:ATP-binding cassette (ABC) transporter complex"/>
    <property type="evidence" value="ECO:0007669"/>
    <property type="project" value="InterPro"/>
</dbReference>
<comment type="subcellular location">
    <subcellularLocation>
        <location evidence="1">Cell inner membrane</location>
        <topology evidence="1">Multi-pass membrane protein</topology>
    </subcellularLocation>
    <subcellularLocation>
        <location evidence="10">Cell membrane</location>
        <topology evidence="10">Multi-pass membrane protein</topology>
    </subcellularLocation>
</comment>
<evidence type="ECO:0000313" key="15">
    <source>
        <dbReference type="Proteomes" id="UP000195814"/>
    </source>
</evidence>
<sequence>MQDYQFYWSIVFNAWPELLSGAWVTLQITVLSVLAGMAIAMPISVARQSGKGFYYTLAGGWIELSRNTPVLFQLYLVYFGLGAIGINISSYLAVLFAIAFNNAGYLAEIFRGGLNSVPKQQMATARSLGMNKFQAFRHVIFPQVFKLIFPSFVTQAVWAMLNTSLGMLVGLRELSGATQYAQSVSYRTFEFFIVTAGIYYVIAKIIQFGALATFRLMYRR</sequence>
<keyword evidence="9 10" id="KW-0472">Membrane</keyword>
<feature type="transmembrane region" description="Helical" evidence="10">
    <location>
        <begin position="191"/>
        <end position="214"/>
    </location>
</feature>
<keyword evidence="14" id="KW-1185">Reference proteome</keyword>
<dbReference type="RefSeq" id="WP_087487176.1">
    <property type="nucleotide sequence ID" value="NZ_CP015579.1"/>
</dbReference>
<feature type="transmembrane region" description="Helical" evidence="10">
    <location>
        <begin position="147"/>
        <end position="171"/>
    </location>
</feature>
<evidence type="ECO:0000256" key="10">
    <source>
        <dbReference type="RuleBase" id="RU363032"/>
    </source>
</evidence>
<comment type="similarity">
    <text evidence="2">Belongs to the binding-protein-dependent transport system permease family. HisMQ subfamily.</text>
</comment>
<evidence type="ECO:0000256" key="6">
    <source>
        <dbReference type="ARBA" id="ARBA00022692"/>
    </source>
</evidence>
<evidence type="ECO:0000256" key="7">
    <source>
        <dbReference type="ARBA" id="ARBA00022970"/>
    </source>
</evidence>
<dbReference type="CDD" id="cd06261">
    <property type="entry name" value="TM_PBP2"/>
    <property type="match status" value="1"/>
</dbReference>
<evidence type="ECO:0000313" key="14">
    <source>
        <dbReference type="Proteomes" id="UP000195729"/>
    </source>
</evidence>
<dbReference type="InterPro" id="IPR010065">
    <property type="entry name" value="AA_ABC_transptr_permease_3TM"/>
</dbReference>
<keyword evidence="6 10" id="KW-0812">Transmembrane</keyword>
<evidence type="ECO:0000313" key="13">
    <source>
        <dbReference type="EMBL" id="ARU96827.1"/>
    </source>
</evidence>
<dbReference type="EMBL" id="CP015579">
    <property type="protein sequence ID" value="ARU92789.1"/>
    <property type="molecule type" value="Genomic_DNA"/>
</dbReference>
<keyword evidence="8 10" id="KW-1133">Transmembrane helix</keyword>
<keyword evidence="4" id="KW-1003">Cell membrane</keyword>
<keyword evidence="5" id="KW-0997">Cell inner membrane</keyword>
<protein>
    <submittedName>
        <fullName evidence="12">ABC transporter permease</fullName>
    </submittedName>
</protein>
<feature type="transmembrane region" description="Helical" evidence="10">
    <location>
        <begin position="75"/>
        <end position="100"/>
    </location>
</feature>
<dbReference type="PANTHER" id="PTHR30614:SF0">
    <property type="entry name" value="L-CYSTINE TRANSPORT SYSTEM PERMEASE PROTEIN TCYL"/>
    <property type="match status" value="1"/>
</dbReference>
<dbReference type="PANTHER" id="PTHR30614">
    <property type="entry name" value="MEMBRANE COMPONENT OF AMINO ACID ABC TRANSPORTER"/>
    <property type="match status" value="1"/>
</dbReference>
<accession>A0A1Y0L534</accession>
<dbReference type="SUPFAM" id="SSF161098">
    <property type="entry name" value="MetI-like"/>
    <property type="match status" value="1"/>
</dbReference>
<dbReference type="AlphaFoldDB" id="A0A1Y0L534"/>
<evidence type="ECO:0000256" key="1">
    <source>
        <dbReference type="ARBA" id="ARBA00004429"/>
    </source>
</evidence>
<dbReference type="Pfam" id="PF00528">
    <property type="entry name" value="BPD_transp_1"/>
    <property type="match status" value="1"/>
</dbReference>
<evidence type="ECO:0000256" key="4">
    <source>
        <dbReference type="ARBA" id="ARBA00022475"/>
    </source>
</evidence>
<dbReference type="OrthoDB" id="6535401at2"/>
<keyword evidence="3 10" id="KW-0813">Transport</keyword>
<dbReference type="InterPro" id="IPR000515">
    <property type="entry name" value="MetI-like"/>
</dbReference>
<dbReference type="KEGG" id="tci:A7K98_02655"/>
<evidence type="ECO:0000256" key="3">
    <source>
        <dbReference type="ARBA" id="ARBA00022448"/>
    </source>
</evidence>
<keyword evidence="7" id="KW-0029">Amino-acid transport</keyword>
<dbReference type="Proteomes" id="UP000195814">
    <property type="component" value="Chromosome"/>
</dbReference>
<reference evidence="14 15" key="1">
    <citation type="submission" date="2016-05" db="EMBL/GenBank/DDBJ databases">
        <title>Complete genome sequence of two 2,5-diketo-D-glunonic acid producing strain Tatumella citrea.</title>
        <authorList>
            <person name="Duan C."/>
            <person name="Yang J."/>
            <person name="Yang S."/>
        </authorList>
    </citation>
    <scope>NUCLEOTIDE SEQUENCE [LARGE SCALE GENOMIC DNA]</scope>
    <source>
        <strain evidence="13 14">ATCC 39140</strain>
        <strain evidence="12 15">DSM 13699</strain>
    </source>
</reference>
<dbReference type="EMBL" id="CP015581">
    <property type="protein sequence ID" value="ARU96827.1"/>
    <property type="molecule type" value="Genomic_DNA"/>
</dbReference>
<evidence type="ECO:0000256" key="8">
    <source>
        <dbReference type="ARBA" id="ARBA00022989"/>
    </source>
</evidence>
<feature type="domain" description="ABC transmembrane type-1" evidence="11">
    <location>
        <begin position="22"/>
        <end position="210"/>
    </location>
</feature>
<dbReference type="InterPro" id="IPR043429">
    <property type="entry name" value="ArtM/GltK/GlnP/TcyL/YhdX-like"/>
</dbReference>
<dbReference type="NCBIfam" id="TIGR01726">
    <property type="entry name" value="HEQRo_perm_3TM"/>
    <property type="match status" value="1"/>
</dbReference>
<dbReference type="Proteomes" id="UP000195729">
    <property type="component" value="Chromosome"/>
</dbReference>
<evidence type="ECO:0000256" key="2">
    <source>
        <dbReference type="ARBA" id="ARBA00010072"/>
    </source>
</evidence>
<dbReference type="GO" id="GO:0015184">
    <property type="term" value="F:L-cystine transmembrane transporter activity"/>
    <property type="evidence" value="ECO:0007669"/>
    <property type="project" value="TreeGrafter"/>
</dbReference>
<evidence type="ECO:0000259" key="11">
    <source>
        <dbReference type="PROSITE" id="PS50928"/>
    </source>
</evidence>
<evidence type="ECO:0000256" key="5">
    <source>
        <dbReference type="ARBA" id="ARBA00022519"/>
    </source>
</evidence>
<proteinExistence type="inferred from homology"/>
<dbReference type="Gene3D" id="1.10.3720.10">
    <property type="entry name" value="MetI-like"/>
    <property type="match status" value="1"/>
</dbReference>
<name>A0A1Y0L534_TATCI</name>
<gene>
    <name evidence="12" type="ORF">A7K98_02655</name>
    <name evidence="13" type="ORF">A7K99_02655</name>
</gene>
<evidence type="ECO:0000256" key="9">
    <source>
        <dbReference type="ARBA" id="ARBA00023136"/>
    </source>
</evidence>
<feature type="transmembrane region" description="Helical" evidence="10">
    <location>
        <begin position="20"/>
        <end position="40"/>
    </location>
</feature>